<evidence type="ECO:0000256" key="2">
    <source>
        <dbReference type="ARBA" id="ARBA00022475"/>
    </source>
</evidence>
<evidence type="ECO:0000256" key="5">
    <source>
        <dbReference type="ARBA" id="ARBA00022989"/>
    </source>
</evidence>
<keyword evidence="14" id="KW-1185">Reference proteome</keyword>
<comment type="subcellular location">
    <subcellularLocation>
        <location evidence="1">Membrane</location>
        <topology evidence="1">Multi-pass membrane protein</topology>
    </subcellularLocation>
</comment>
<gene>
    <name evidence="13" type="ORF">HNQ59_001482</name>
</gene>
<keyword evidence="3 12" id="KW-0812">Transmembrane</keyword>
<evidence type="ECO:0000256" key="9">
    <source>
        <dbReference type="ARBA" id="ARBA00023136"/>
    </source>
</evidence>
<evidence type="ECO:0000256" key="8">
    <source>
        <dbReference type="ARBA" id="ARBA00023133"/>
    </source>
</evidence>
<dbReference type="GO" id="GO:0046872">
    <property type="term" value="F:metal ion binding"/>
    <property type="evidence" value="ECO:0007669"/>
    <property type="project" value="UniProtKB-KW"/>
</dbReference>
<feature type="transmembrane region" description="Helical" evidence="12">
    <location>
        <begin position="137"/>
        <end position="156"/>
    </location>
</feature>
<protein>
    <submittedName>
        <fullName evidence="13">Cytochrome c oxidase assembly protein subunit 15</fullName>
    </submittedName>
</protein>
<dbReference type="GO" id="GO:0006784">
    <property type="term" value="P:heme A biosynthetic process"/>
    <property type="evidence" value="ECO:0007669"/>
    <property type="project" value="InterPro"/>
</dbReference>
<feature type="transmembrane region" description="Helical" evidence="12">
    <location>
        <begin position="274"/>
        <end position="296"/>
    </location>
</feature>
<proteinExistence type="predicted"/>
<keyword evidence="10" id="KW-1015">Disulfide bond</keyword>
<evidence type="ECO:0000256" key="10">
    <source>
        <dbReference type="ARBA" id="ARBA00023157"/>
    </source>
</evidence>
<keyword evidence="6" id="KW-0560">Oxidoreductase</keyword>
<keyword evidence="4" id="KW-0479">Metal-binding</keyword>
<keyword evidence="2" id="KW-1003">Cell membrane</keyword>
<evidence type="ECO:0000256" key="7">
    <source>
        <dbReference type="ARBA" id="ARBA00023004"/>
    </source>
</evidence>
<feature type="transmembrane region" description="Helical" evidence="12">
    <location>
        <begin position="162"/>
        <end position="182"/>
    </location>
</feature>
<organism evidence="13 14">
    <name type="scientific">Chitinivorax tropicus</name>
    <dbReference type="NCBI Taxonomy" id="714531"/>
    <lineage>
        <taxon>Bacteria</taxon>
        <taxon>Pseudomonadati</taxon>
        <taxon>Pseudomonadota</taxon>
        <taxon>Betaproteobacteria</taxon>
        <taxon>Chitinivorax</taxon>
    </lineage>
</organism>
<feature type="transmembrane region" description="Helical" evidence="12">
    <location>
        <begin position="36"/>
        <end position="56"/>
    </location>
</feature>
<dbReference type="PANTHER" id="PTHR35457">
    <property type="entry name" value="HEME A SYNTHASE"/>
    <property type="match status" value="1"/>
</dbReference>
<dbReference type="EMBL" id="JACHHY010000007">
    <property type="protein sequence ID" value="MBB5018197.1"/>
    <property type="molecule type" value="Genomic_DNA"/>
</dbReference>
<sequence>MRRWVERMSLNKMADQAADSSNGGMEVMTVGWYRKLVLAAMLLTLFVVVLGAYVRLSDAGLGCPDWPGCYGKLSPLHAKDQINDAMTVAPHGPVSMAKAWKEMVHRYFASTLGGLILAIAATAWFKRATLRQSPWLPISLVLVVVFQGLLGMWTVTLLLKPAVVTAHLIGGMTTLALLTWLLLQQRFPSPTPLQGIRAIRPYAWLALLIACIQIVLGGWVSTNYAALACADFPTCNQSWLPSMDFDDAFHVFRELGMTAEGALLSHENLRAIHFTHRVGAVLTTLAVGALAIKLLGHHKLKPFGWLVLATLSCQILLGIANVLLQLPLHLAVAHNAGAALLLISLVIITYRLSAKEY</sequence>
<feature type="transmembrane region" description="Helical" evidence="12">
    <location>
        <begin position="303"/>
        <end position="324"/>
    </location>
</feature>
<evidence type="ECO:0000313" key="13">
    <source>
        <dbReference type="EMBL" id="MBB5018197.1"/>
    </source>
</evidence>
<dbReference type="AlphaFoldDB" id="A0A840MMM4"/>
<dbReference type="RefSeq" id="WP_246490890.1">
    <property type="nucleotide sequence ID" value="NZ_JACHHY010000007.1"/>
</dbReference>
<keyword evidence="9 12" id="KW-0472">Membrane</keyword>
<dbReference type="GO" id="GO:0016491">
    <property type="term" value="F:oxidoreductase activity"/>
    <property type="evidence" value="ECO:0007669"/>
    <property type="project" value="UniProtKB-KW"/>
</dbReference>
<evidence type="ECO:0000256" key="12">
    <source>
        <dbReference type="SAM" id="Phobius"/>
    </source>
</evidence>
<evidence type="ECO:0000256" key="6">
    <source>
        <dbReference type="ARBA" id="ARBA00023002"/>
    </source>
</evidence>
<feature type="transmembrane region" description="Helical" evidence="12">
    <location>
        <begin position="202"/>
        <end position="220"/>
    </location>
</feature>
<keyword evidence="7" id="KW-0408">Iron</keyword>
<comment type="caution">
    <text evidence="13">The sequence shown here is derived from an EMBL/GenBank/DDBJ whole genome shotgun (WGS) entry which is preliminary data.</text>
</comment>
<keyword evidence="8" id="KW-0350">Heme biosynthesis</keyword>
<dbReference type="GO" id="GO:0016020">
    <property type="term" value="C:membrane"/>
    <property type="evidence" value="ECO:0007669"/>
    <property type="project" value="UniProtKB-SubCell"/>
</dbReference>
<dbReference type="InterPro" id="IPR050450">
    <property type="entry name" value="COX15/CtaA_HemeA_synthase"/>
</dbReference>
<comment type="pathway">
    <text evidence="11">Porphyrin-containing compound metabolism.</text>
</comment>
<reference evidence="13 14" key="1">
    <citation type="submission" date="2020-08" db="EMBL/GenBank/DDBJ databases">
        <title>Genomic Encyclopedia of Type Strains, Phase IV (KMG-IV): sequencing the most valuable type-strain genomes for metagenomic binning, comparative biology and taxonomic classification.</title>
        <authorList>
            <person name="Goeker M."/>
        </authorList>
    </citation>
    <scope>NUCLEOTIDE SEQUENCE [LARGE SCALE GENOMIC DNA]</scope>
    <source>
        <strain evidence="13 14">DSM 27165</strain>
    </source>
</reference>
<dbReference type="Pfam" id="PF02628">
    <property type="entry name" value="COX15-CtaA"/>
    <property type="match status" value="1"/>
</dbReference>
<evidence type="ECO:0000256" key="3">
    <source>
        <dbReference type="ARBA" id="ARBA00022692"/>
    </source>
</evidence>
<evidence type="ECO:0000313" key="14">
    <source>
        <dbReference type="Proteomes" id="UP000575898"/>
    </source>
</evidence>
<keyword evidence="5 12" id="KW-1133">Transmembrane helix</keyword>
<dbReference type="InterPro" id="IPR003780">
    <property type="entry name" value="COX15/CtaA_fam"/>
</dbReference>
<feature type="transmembrane region" description="Helical" evidence="12">
    <location>
        <begin position="107"/>
        <end position="125"/>
    </location>
</feature>
<evidence type="ECO:0000256" key="1">
    <source>
        <dbReference type="ARBA" id="ARBA00004141"/>
    </source>
</evidence>
<evidence type="ECO:0000256" key="4">
    <source>
        <dbReference type="ARBA" id="ARBA00022723"/>
    </source>
</evidence>
<evidence type="ECO:0000256" key="11">
    <source>
        <dbReference type="ARBA" id="ARBA00023444"/>
    </source>
</evidence>
<dbReference type="PANTHER" id="PTHR35457:SF1">
    <property type="entry name" value="HEME A SYNTHASE"/>
    <property type="match status" value="1"/>
</dbReference>
<dbReference type="Proteomes" id="UP000575898">
    <property type="component" value="Unassembled WGS sequence"/>
</dbReference>
<accession>A0A840MMM4</accession>
<feature type="transmembrane region" description="Helical" evidence="12">
    <location>
        <begin position="330"/>
        <end position="352"/>
    </location>
</feature>
<name>A0A840MMM4_9PROT</name>